<dbReference type="PANTHER" id="PTHR34700:SF4">
    <property type="entry name" value="PHAGE-LIKE ELEMENT PBSX PROTEIN XKDP"/>
    <property type="match status" value="1"/>
</dbReference>
<evidence type="ECO:0000259" key="1">
    <source>
        <dbReference type="PROSITE" id="PS51782"/>
    </source>
</evidence>
<evidence type="ECO:0000313" key="2">
    <source>
        <dbReference type="EMBL" id="AKS34352.1"/>
    </source>
</evidence>
<protein>
    <submittedName>
        <fullName evidence="2">Peptidoglycan-binding protein LysM</fullName>
    </submittedName>
</protein>
<proteinExistence type="predicted"/>
<dbReference type="AlphaFoldDB" id="A0A0K0XAG6"/>
<dbReference type="Proteomes" id="UP000062255">
    <property type="component" value="Chromosome"/>
</dbReference>
<dbReference type="InterPro" id="IPR052196">
    <property type="entry name" value="Bact_Kbp"/>
</dbReference>
<dbReference type="OrthoDB" id="4527292at2"/>
<organism evidence="2 3">
    <name type="scientific">Mycolicibacterium goodii</name>
    <name type="common">Mycobacterium goodii</name>
    <dbReference type="NCBI Taxonomy" id="134601"/>
    <lineage>
        <taxon>Bacteria</taxon>
        <taxon>Bacillati</taxon>
        <taxon>Actinomycetota</taxon>
        <taxon>Actinomycetes</taxon>
        <taxon>Mycobacteriales</taxon>
        <taxon>Mycobacteriaceae</taxon>
        <taxon>Mycolicibacterium</taxon>
    </lineage>
</organism>
<dbReference type="InterPro" id="IPR036779">
    <property type="entry name" value="LysM_dom_sf"/>
</dbReference>
<dbReference type="PATRIC" id="fig|134601.6.peg.4850"/>
<sequence>MKRYTVAPADTLFGIAQREYGDGGLFPVIARQNHVTNPDLVMVGEEILVPYVTYRHLFTTEDTTAARTRITERYYGTEDRAVQLIWEVVNGVAQRQIHRGAWLLMPDLIDMGHHTVVEGESLLVLAQRCYGDAALAVVIANANHVDLFTDPRPGTVVVVPRLNRRRSVAGETLEVLVREEYGDDDVQTWVAVVAAANYISRPRALFCNQVIYFPS</sequence>
<reference evidence="2 3" key="1">
    <citation type="submission" date="2015-07" db="EMBL/GenBank/DDBJ databases">
        <title>Complete genome sequence of Mycobacterium goodii X7B, a facultative thermophilic biodesulfurizing bacterium.</title>
        <authorList>
            <person name="Yu B."/>
            <person name="Li F."/>
            <person name="Xu P."/>
        </authorList>
    </citation>
    <scope>NUCLEOTIDE SEQUENCE [LARGE SCALE GENOMIC DNA]</scope>
    <source>
        <strain evidence="2 3">X7B</strain>
    </source>
</reference>
<dbReference type="Gene3D" id="3.10.350.10">
    <property type="entry name" value="LysM domain"/>
    <property type="match status" value="1"/>
</dbReference>
<gene>
    <name evidence="2" type="ORF">AFA91_23455</name>
</gene>
<evidence type="ECO:0000313" key="3">
    <source>
        <dbReference type="Proteomes" id="UP000062255"/>
    </source>
</evidence>
<dbReference type="SMART" id="SM00257">
    <property type="entry name" value="LysM"/>
    <property type="match status" value="2"/>
</dbReference>
<dbReference type="Pfam" id="PF01476">
    <property type="entry name" value="LysM"/>
    <property type="match status" value="1"/>
</dbReference>
<dbReference type="RefSeq" id="WP_049746810.1">
    <property type="nucleotide sequence ID" value="NZ_CP012150.1"/>
</dbReference>
<dbReference type="CDD" id="cd00118">
    <property type="entry name" value="LysM"/>
    <property type="match status" value="1"/>
</dbReference>
<dbReference type="InterPro" id="IPR018392">
    <property type="entry name" value="LysM"/>
</dbReference>
<dbReference type="KEGG" id="mgo:AFA91_23455"/>
<feature type="domain" description="LysM" evidence="1">
    <location>
        <begin position="112"/>
        <end position="159"/>
    </location>
</feature>
<dbReference type="STRING" id="134601.AFA91_23455"/>
<dbReference type="PANTHER" id="PTHR34700">
    <property type="entry name" value="POTASSIUM BINDING PROTEIN KBP"/>
    <property type="match status" value="1"/>
</dbReference>
<name>A0A0K0XAG6_MYCGD</name>
<accession>A0A0K0XAG6</accession>
<dbReference type="PROSITE" id="PS51782">
    <property type="entry name" value="LYSM"/>
    <property type="match status" value="2"/>
</dbReference>
<feature type="domain" description="LysM" evidence="1">
    <location>
        <begin position="2"/>
        <end position="49"/>
    </location>
</feature>
<dbReference type="EMBL" id="CP012150">
    <property type="protein sequence ID" value="AKS34352.1"/>
    <property type="molecule type" value="Genomic_DNA"/>
</dbReference>